<accession>A0ABP5T852</accession>
<dbReference type="Proteomes" id="UP001501444">
    <property type="component" value="Unassembled WGS sequence"/>
</dbReference>
<sequence length="83" mass="9672">MTDYDRDPEAIAWARAKVQREVDKLRGWERTAAERGNAEQSMQWRKMANLLQMRFLGTGNCVIAAFDERLPEYKAIRDRAVKA</sequence>
<protein>
    <submittedName>
        <fullName evidence="1">Uncharacterized protein</fullName>
    </submittedName>
</protein>
<name>A0ABP5T852_9ACTN</name>
<proteinExistence type="predicted"/>
<evidence type="ECO:0000313" key="1">
    <source>
        <dbReference type="EMBL" id="GAA2347340.1"/>
    </source>
</evidence>
<evidence type="ECO:0000313" key="2">
    <source>
        <dbReference type="Proteomes" id="UP001501444"/>
    </source>
</evidence>
<dbReference type="RefSeq" id="WP_344613433.1">
    <property type="nucleotide sequence ID" value="NZ_BAAARV010000025.1"/>
</dbReference>
<comment type="caution">
    <text evidence="1">The sequence shown here is derived from an EMBL/GenBank/DDBJ whole genome shotgun (WGS) entry which is preliminary data.</text>
</comment>
<dbReference type="EMBL" id="BAAARV010000025">
    <property type="protein sequence ID" value="GAA2347340.1"/>
    <property type="molecule type" value="Genomic_DNA"/>
</dbReference>
<organism evidence="1 2">
    <name type="scientific">Dactylosporangium salmoneum</name>
    <dbReference type="NCBI Taxonomy" id="53361"/>
    <lineage>
        <taxon>Bacteria</taxon>
        <taxon>Bacillati</taxon>
        <taxon>Actinomycetota</taxon>
        <taxon>Actinomycetes</taxon>
        <taxon>Micromonosporales</taxon>
        <taxon>Micromonosporaceae</taxon>
        <taxon>Dactylosporangium</taxon>
    </lineage>
</organism>
<keyword evidence="2" id="KW-1185">Reference proteome</keyword>
<reference evidence="2" key="1">
    <citation type="journal article" date="2019" name="Int. J. Syst. Evol. Microbiol.">
        <title>The Global Catalogue of Microorganisms (GCM) 10K type strain sequencing project: providing services to taxonomists for standard genome sequencing and annotation.</title>
        <authorList>
            <consortium name="The Broad Institute Genomics Platform"/>
            <consortium name="The Broad Institute Genome Sequencing Center for Infectious Disease"/>
            <person name="Wu L."/>
            <person name="Ma J."/>
        </authorList>
    </citation>
    <scope>NUCLEOTIDE SEQUENCE [LARGE SCALE GENOMIC DNA]</scope>
    <source>
        <strain evidence="2">JCM 3272</strain>
    </source>
</reference>
<gene>
    <name evidence="1" type="ORF">GCM10010170_034840</name>
</gene>